<keyword evidence="5 7" id="KW-0472">Membrane</keyword>
<evidence type="ECO:0000256" key="4">
    <source>
        <dbReference type="ARBA" id="ARBA00022989"/>
    </source>
</evidence>
<dbReference type="Pfam" id="PF03006">
    <property type="entry name" value="HlyIII"/>
    <property type="match status" value="1"/>
</dbReference>
<dbReference type="OrthoDB" id="529367at2759"/>
<dbReference type="GeneID" id="25411992"/>
<feature type="transmembrane region" description="Helical" evidence="7">
    <location>
        <begin position="80"/>
        <end position="101"/>
    </location>
</feature>
<sequence length="326" mass="35992">MNHRRPTPLTSIQEQNEAQEDDLVTKVEKKVSHALTVLWADLPSWQQDNHYIHSGYRPASGSFYQSFSSLSYIHNETVNIYTHLLGAAAALVCSVYLHALIKPRYARATFEDVVVFGCFFGGAIACLGMSATYHTISNHSPKVNKIGNQLDYVGIVCLIWGSFIPSIFYGFTGEPGCIAVYWSMITLIGIGCAVVSIMPSFRTPKWRPFRAGMFVAMGASAVIPVLHGISLFGITQLERQMGLSWLVLQGVLYVSGAAIYAARFPERLRPGTFDIWGSSHQIFHVLVLIAAASHFVGLVKAFDYEHSARGQADKLAYGFSRIFPTS</sequence>
<feature type="transmembrane region" description="Helical" evidence="7">
    <location>
        <begin position="178"/>
        <end position="201"/>
    </location>
</feature>
<keyword evidence="3 7" id="KW-0812">Transmembrane</keyword>
<feature type="binding site" evidence="6">
    <location>
        <position position="134"/>
    </location>
    <ligand>
        <name>Zn(2+)</name>
        <dbReference type="ChEBI" id="CHEBI:29105"/>
    </ligand>
</feature>
<organism evidence="8 9">
    <name type="scientific">Aureobasidium namibiae CBS 147.97</name>
    <dbReference type="NCBI Taxonomy" id="1043004"/>
    <lineage>
        <taxon>Eukaryota</taxon>
        <taxon>Fungi</taxon>
        <taxon>Dikarya</taxon>
        <taxon>Ascomycota</taxon>
        <taxon>Pezizomycotina</taxon>
        <taxon>Dothideomycetes</taxon>
        <taxon>Dothideomycetidae</taxon>
        <taxon>Dothideales</taxon>
        <taxon>Saccotheciaceae</taxon>
        <taxon>Aureobasidium</taxon>
    </lineage>
</organism>
<feature type="binding site" evidence="6">
    <location>
        <position position="284"/>
    </location>
    <ligand>
        <name>Zn(2+)</name>
        <dbReference type="ChEBI" id="CHEBI:29105"/>
    </ligand>
</feature>
<dbReference type="RefSeq" id="XP_013424057.1">
    <property type="nucleotide sequence ID" value="XM_013568603.1"/>
</dbReference>
<dbReference type="Proteomes" id="UP000027730">
    <property type="component" value="Unassembled WGS sequence"/>
</dbReference>
<feature type="transmembrane region" description="Helical" evidence="7">
    <location>
        <begin position="282"/>
        <end position="302"/>
    </location>
</feature>
<dbReference type="GO" id="GO:0038023">
    <property type="term" value="F:signaling receptor activity"/>
    <property type="evidence" value="ECO:0007669"/>
    <property type="project" value="TreeGrafter"/>
</dbReference>
<reference evidence="8 9" key="1">
    <citation type="journal article" date="2014" name="BMC Genomics">
        <title>Genome sequencing of four Aureobasidium pullulans varieties: biotechnological potential, stress tolerance, and description of new species.</title>
        <authorList>
            <person name="Gostin Ar C."/>
            <person name="Ohm R.A."/>
            <person name="Kogej T."/>
            <person name="Sonjak S."/>
            <person name="Turk M."/>
            <person name="Zajc J."/>
            <person name="Zalar P."/>
            <person name="Grube M."/>
            <person name="Sun H."/>
            <person name="Han J."/>
            <person name="Sharma A."/>
            <person name="Chiniquy J."/>
            <person name="Ngan C.Y."/>
            <person name="Lipzen A."/>
            <person name="Barry K."/>
            <person name="Grigoriev I.V."/>
            <person name="Gunde-Cimerman N."/>
        </authorList>
    </citation>
    <scope>NUCLEOTIDE SEQUENCE [LARGE SCALE GENOMIC DNA]</scope>
    <source>
        <strain evidence="8 9">CBS 147.97</strain>
    </source>
</reference>
<dbReference type="GO" id="GO:0046872">
    <property type="term" value="F:metal ion binding"/>
    <property type="evidence" value="ECO:0007669"/>
    <property type="project" value="UniProtKB-KW"/>
</dbReference>
<comment type="subcellular location">
    <subcellularLocation>
        <location evidence="1">Membrane</location>
        <topology evidence="1">Multi-pass membrane protein</topology>
    </subcellularLocation>
</comment>
<evidence type="ECO:0000256" key="7">
    <source>
        <dbReference type="SAM" id="Phobius"/>
    </source>
</evidence>
<dbReference type="InterPro" id="IPR004254">
    <property type="entry name" value="AdipoR/HlyIII-related"/>
</dbReference>
<evidence type="ECO:0000256" key="2">
    <source>
        <dbReference type="ARBA" id="ARBA00007018"/>
    </source>
</evidence>
<dbReference type="AlphaFoldDB" id="A0A074WAA5"/>
<evidence type="ECO:0000256" key="5">
    <source>
        <dbReference type="ARBA" id="ARBA00023136"/>
    </source>
</evidence>
<comment type="similarity">
    <text evidence="2">Belongs to the ADIPOR family.</text>
</comment>
<evidence type="ECO:0000313" key="9">
    <source>
        <dbReference type="Proteomes" id="UP000027730"/>
    </source>
</evidence>
<keyword evidence="9" id="KW-1185">Reference proteome</keyword>
<keyword evidence="6" id="KW-0862">Zinc</keyword>
<protein>
    <submittedName>
        <fullName evidence="8">HlyIII-domain-containing protein</fullName>
    </submittedName>
</protein>
<feature type="transmembrane region" description="Helical" evidence="7">
    <location>
        <begin position="242"/>
        <end position="262"/>
    </location>
</feature>
<feature type="binding site" evidence="6">
    <location>
        <position position="280"/>
    </location>
    <ligand>
        <name>Zn(2+)</name>
        <dbReference type="ChEBI" id="CHEBI:29105"/>
    </ligand>
</feature>
<accession>A0A074WAA5</accession>
<gene>
    <name evidence="8" type="ORF">M436DRAFT_54722</name>
</gene>
<feature type="transmembrane region" description="Helical" evidence="7">
    <location>
        <begin position="113"/>
        <end position="132"/>
    </location>
</feature>
<evidence type="ECO:0000313" key="8">
    <source>
        <dbReference type="EMBL" id="KEQ69853.1"/>
    </source>
</evidence>
<evidence type="ECO:0000256" key="1">
    <source>
        <dbReference type="ARBA" id="ARBA00004141"/>
    </source>
</evidence>
<name>A0A074WAA5_9PEZI</name>
<feature type="transmembrane region" description="Helical" evidence="7">
    <location>
        <begin position="213"/>
        <end position="235"/>
    </location>
</feature>
<dbReference type="STRING" id="1043004.A0A074WAA5"/>
<evidence type="ECO:0000256" key="3">
    <source>
        <dbReference type="ARBA" id="ARBA00022692"/>
    </source>
</evidence>
<dbReference type="PANTHER" id="PTHR20855:SF52">
    <property type="entry name" value="ADIPONECTIN RECEPTOR PROTEIN"/>
    <property type="match status" value="1"/>
</dbReference>
<evidence type="ECO:0000256" key="6">
    <source>
        <dbReference type="PIRSR" id="PIRSR604254-1"/>
    </source>
</evidence>
<keyword evidence="4 7" id="KW-1133">Transmembrane helix</keyword>
<feature type="transmembrane region" description="Helical" evidence="7">
    <location>
        <begin position="152"/>
        <end position="171"/>
    </location>
</feature>
<dbReference type="GO" id="GO:0006882">
    <property type="term" value="P:intracellular zinc ion homeostasis"/>
    <property type="evidence" value="ECO:0007669"/>
    <property type="project" value="TreeGrafter"/>
</dbReference>
<dbReference type="GO" id="GO:0016020">
    <property type="term" value="C:membrane"/>
    <property type="evidence" value="ECO:0007669"/>
    <property type="project" value="UniProtKB-SubCell"/>
</dbReference>
<keyword evidence="6" id="KW-0479">Metal-binding</keyword>
<proteinExistence type="inferred from homology"/>
<dbReference type="HOGENOM" id="CLU_023075_2_0_1"/>
<dbReference type="PANTHER" id="PTHR20855">
    <property type="entry name" value="ADIPOR/PROGESTIN RECEPTOR-RELATED"/>
    <property type="match status" value="1"/>
</dbReference>
<dbReference type="EMBL" id="KL584719">
    <property type="protein sequence ID" value="KEQ69853.1"/>
    <property type="molecule type" value="Genomic_DNA"/>
</dbReference>